<dbReference type="Pfam" id="PF20236">
    <property type="entry name" value="DUF6593"/>
    <property type="match status" value="1"/>
</dbReference>
<dbReference type="Proteomes" id="UP000030653">
    <property type="component" value="Unassembled WGS sequence"/>
</dbReference>
<evidence type="ECO:0000313" key="4">
    <source>
        <dbReference type="Proteomes" id="UP000030653"/>
    </source>
</evidence>
<feature type="region of interest" description="Disordered" evidence="1">
    <location>
        <begin position="207"/>
        <end position="234"/>
    </location>
</feature>
<accession>M5FUH6</accession>
<dbReference type="AlphaFoldDB" id="M5FUH6"/>
<evidence type="ECO:0000259" key="2">
    <source>
        <dbReference type="Pfam" id="PF20236"/>
    </source>
</evidence>
<evidence type="ECO:0000256" key="1">
    <source>
        <dbReference type="SAM" id="MobiDB-lite"/>
    </source>
</evidence>
<proteinExistence type="predicted"/>
<dbReference type="OrthoDB" id="3256331at2759"/>
<keyword evidence="4" id="KW-1185">Reference proteome</keyword>
<feature type="domain" description="DUF6593" evidence="2">
    <location>
        <begin position="20"/>
        <end position="204"/>
    </location>
</feature>
<protein>
    <recommendedName>
        <fullName evidence="2">DUF6593 domain-containing protein</fullName>
    </recommendedName>
</protein>
<reference evidence="3 4" key="1">
    <citation type="journal article" date="2012" name="Science">
        <title>The Paleozoic origin of enzymatic lignin decomposition reconstructed from 31 fungal genomes.</title>
        <authorList>
            <person name="Floudas D."/>
            <person name="Binder M."/>
            <person name="Riley R."/>
            <person name="Barry K."/>
            <person name="Blanchette R.A."/>
            <person name="Henrissat B."/>
            <person name="Martinez A.T."/>
            <person name="Otillar R."/>
            <person name="Spatafora J.W."/>
            <person name="Yadav J.S."/>
            <person name="Aerts A."/>
            <person name="Benoit I."/>
            <person name="Boyd A."/>
            <person name="Carlson A."/>
            <person name="Copeland A."/>
            <person name="Coutinho P.M."/>
            <person name="de Vries R.P."/>
            <person name="Ferreira P."/>
            <person name="Findley K."/>
            <person name="Foster B."/>
            <person name="Gaskell J."/>
            <person name="Glotzer D."/>
            <person name="Gorecki P."/>
            <person name="Heitman J."/>
            <person name="Hesse C."/>
            <person name="Hori C."/>
            <person name="Igarashi K."/>
            <person name="Jurgens J.A."/>
            <person name="Kallen N."/>
            <person name="Kersten P."/>
            <person name="Kohler A."/>
            <person name="Kuees U."/>
            <person name="Kumar T.K.A."/>
            <person name="Kuo A."/>
            <person name="LaButti K."/>
            <person name="Larrondo L.F."/>
            <person name="Lindquist E."/>
            <person name="Ling A."/>
            <person name="Lombard V."/>
            <person name="Lucas S."/>
            <person name="Lundell T."/>
            <person name="Martin R."/>
            <person name="McLaughlin D.J."/>
            <person name="Morgenstern I."/>
            <person name="Morin E."/>
            <person name="Murat C."/>
            <person name="Nagy L.G."/>
            <person name="Nolan M."/>
            <person name="Ohm R.A."/>
            <person name="Patyshakuliyeva A."/>
            <person name="Rokas A."/>
            <person name="Ruiz-Duenas F.J."/>
            <person name="Sabat G."/>
            <person name="Salamov A."/>
            <person name="Samejima M."/>
            <person name="Schmutz J."/>
            <person name="Slot J.C."/>
            <person name="St John F."/>
            <person name="Stenlid J."/>
            <person name="Sun H."/>
            <person name="Sun S."/>
            <person name="Syed K."/>
            <person name="Tsang A."/>
            <person name="Wiebenga A."/>
            <person name="Young D."/>
            <person name="Pisabarro A."/>
            <person name="Eastwood D.C."/>
            <person name="Martin F."/>
            <person name="Cullen D."/>
            <person name="Grigoriev I.V."/>
            <person name="Hibbett D.S."/>
        </authorList>
    </citation>
    <scope>NUCLEOTIDE SEQUENCE [LARGE SCALE GENOMIC DNA]</scope>
    <source>
        <strain evidence="3 4">DJM-731 SS1</strain>
    </source>
</reference>
<feature type="compositionally biased region" description="Low complexity" evidence="1">
    <location>
        <begin position="44"/>
        <end position="57"/>
    </location>
</feature>
<dbReference type="HOGENOM" id="CLU_1184973_0_0_1"/>
<gene>
    <name evidence="3" type="ORF">DACRYDRAFT_17762</name>
</gene>
<name>M5FUH6_DACPD</name>
<sequence>MSETAATNSAYIFRLSSPDLFNCILYTDAGAYYSINTTSDEVPTDLLTPPTSPTSPTFASPRKERSLRPQPGHVGEVITVRSARGIGEFVGSVRHARGQWEIVLGLPERGTAFGKFFGLRVWGKVMGKPRIRDADGGFWTWQNYRSGRELHLISPSGEVAAQFRPSDPDRIADPNAALIVYKCAFEIKELVIVSWLALERVQREAEEGGKGKGLGRKGSLKQAEWRTMSVGVRK</sequence>
<dbReference type="InterPro" id="IPR046528">
    <property type="entry name" value="DUF6593"/>
</dbReference>
<evidence type="ECO:0000313" key="3">
    <source>
        <dbReference type="EMBL" id="EJT99129.1"/>
    </source>
</evidence>
<dbReference type="GeneID" id="63686366"/>
<feature type="region of interest" description="Disordered" evidence="1">
    <location>
        <begin position="43"/>
        <end position="70"/>
    </location>
</feature>
<organism evidence="3 4">
    <name type="scientific">Dacryopinax primogenitus (strain DJM 731)</name>
    <name type="common">Brown rot fungus</name>
    <dbReference type="NCBI Taxonomy" id="1858805"/>
    <lineage>
        <taxon>Eukaryota</taxon>
        <taxon>Fungi</taxon>
        <taxon>Dikarya</taxon>
        <taxon>Basidiomycota</taxon>
        <taxon>Agaricomycotina</taxon>
        <taxon>Dacrymycetes</taxon>
        <taxon>Dacrymycetales</taxon>
        <taxon>Dacrymycetaceae</taxon>
        <taxon>Dacryopinax</taxon>
    </lineage>
</organism>
<dbReference type="RefSeq" id="XP_040626027.1">
    <property type="nucleotide sequence ID" value="XM_040771304.1"/>
</dbReference>
<dbReference type="EMBL" id="JH795871">
    <property type="protein sequence ID" value="EJT99129.1"/>
    <property type="molecule type" value="Genomic_DNA"/>
</dbReference>